<feature type="region of interest" description="Disordered" evidence="1">
    <location>
        <begin position="194"/>
        <end position="213"/>
    </location>
</feature>
<protein>
    <recommendedName>
        <fullName evidence="4">FHA domain-containing protein</fullName>
    </recommendedName>
</protein>
<reference evidence="3" key="2">
    <citation type="submission" date="2024-06" db="EMBL/GenBank/DDBJ databases">
        <title>Micromonospora mangrovi CCTCC AA 2012012 genome sequences.</title>
        <authorList>
            <person name="Gao J."/>
        </authorList>
    </citation>
    <scope>NUCLEOTIDE SEQUENCE</scope>
    <source>
        <strain evidence="3">CCTCC AA 2012012</strain>
    </source>
</reference>
<reference evidence="2" key="1">
    <citation type="submission" date="2024-01" db="EMBL/GenBank/DDBJ databases">
        <title>The genome sequence of Micromonospora mangrovi CCTCC AA 2012012.</title>
        <authorList>
            <person name="Gao J."/>
        </authorList>
    </citation>
    <scope>NUCLEOTIDE SEQUENCE</scope>
    <source>
        <strain evidence="2">CCTCC AA 2012012</strain>
    </source>
</reference>
<organism evidence="3">
    <name type="scientific">Micromonospora sp. CCTCC AA 2012012</name>
    <dbReference type="NCBI Taxonomy" id="3111921"/>
    <lineage>
        <taxon>Bacteria</taxon>
        <taxon>Bacillati</taxon>
        <taxon>Actinomycetota</taxon>
        <taxon>Actinomycetes</taxon>
        <taxon>Micromonosporales</taxon>
        <taxon>Micromonosporaceae</taxon>
        <taxon>Micromonospora</taxon>
    </lineage>
</organism>
<evidence type="ECO:0008006" key="4">
    <source>
        <dbReference type="Google" id="ProtNLM"/>
    </source>
</evidence>
<sequence length="247" mass="27171">MQEDVSPFFIGPHRFDAHDDTDRPLLDRRYALVPEPGEQVLGQHLLGVSGDLLGPTESTRRWTLPTPATVTVTDRRLTYVCSGSELALVPGRDSPADARHRRPARLSRLVSGQVRWQWPSRLELRADDPAGTVELLVVCDALRTIRQPALALAGPAGLIGDLAARVRRAVAAFRLLHPELVDLSPPERDALASRVGPAWSPGPGPVTLPGSLPVEFLSRDDYYRPESDEPPTWPREVTRRNRPGSAC</sequence>
<dbReference type="EMBL" id="CP159342">
    <property type="protein sequence ID" value="XCH77555.1"/>
    <property type="molecule type" value="Genomic_DNA"/>
</dbReference>
<gene>
    <name evidence="3" type="ORF">ABUL08_30180</name>
    <name evidence="2" type="ORF">VK199_30090</name>
</gene>
<name>A0AAU8HM49_9ACTN</name>
<proteinExistence type="predicted"/>
<dbReference type="RefSeq" id="WP_350938920.1">
    <property type="nucleotide sequence ID" value="NZ_CP157762.1"/>
</dbReference>
<evidence type="ECO:0000256" key="1">
    <source>
        <dbReference type="SAM" id="MobiDB-lite"/>
    </source>
</evidence>
<dbReference type="EMBL" id="CP157762">
    <property type="protein sequence ID" value="XBP96844.1"/>
    <property type="molecule type" value="Genomic_DNA"/>
</dbReference>
<evidence type="ECO:0000313" key="3">
    <source>
        <dbReference type="EMBL" id="XCH77555.1"/>
    </source>
</evidence>
<feature type="region of interest" description="Disordered" evidence="1">
    <location>
        <begin position="219"/>
        <end position="247"/>
    </location>
</feature>
<dbReference type="AlphaFoldDB" id="A0AAU8HM49"/>
<accession>A0AAU8HM49</accession>
<evidence type="ECO:0000313" key="2">
    <source>
        <dbReference type="EMBL" id="XBP96844.1"/>
    </source>
</evidence>